<protein>
    <recommendedName>
        <fullName evidence="1">Transposase IS200-like domain-containing protein</fullName>
    </recommendedName>
</protein>
<reference evidence="2" key="2">
    <citation type="submission" date="2020-09" db="EMBL/GenBank/DDBJ databases">
        <authorList>
            <person name="Sun Q."/>
            <person name="Zhou Y."/>
        </authorList>
    </citation>
    <scope>NUCLEOTIDE SEQUENCE</scope>
    <source>
        <strain evidence="2">CGMCC 1.6333</strain>
    </source>
</reference>
<name>A0A917WUT1_9BACI</name>
<dbReference type="OrthoDB" id="9788881at2"/>
<dbReference type="InterPro" id="IPR036515">
    <property type="entry name" value="Transposase_17_sf"/>
</dbReference>
<dbReference type="AlphaFoldDB" id="A0A917WUT1"/>
<dbReference type="SUPFAM" id="SSF143422">
    <property type="entry name" value="Transposase IS200-like"/>
    <property type="match status" value="1"/>
</dbReference>
<proteinExistence type="predicted"/>
<dbReference type="Pfam" id="PF01797">
    <property type="entry name" value="Y1_Tnp"/>
    <property type="match status" value="1"/>
</dbReference>
<dbReference type="Gene3D" id="3.30.70.1290">
    <property type="entry name" value="Transposase IS200-like"/>
    <property type="match status" value="1"/>
</dbReference>
<dbReference type="PANTHER" id="PTHR34322:SF2">
    <property type="entry name" value="TRANSPOSASE IS200-LIKE DOMAIN-CONTAINING PROTEIN"/>
    <property type="match status" value="1"/>
</dbReference>
<reference evidence="2" key="1">
    <citation type="journal article" date="2014" name="Int. J. Syst. Evol. Microbiol.">
        <title>Complete genome sequence of Corynebacterium casei LMG S-19264T (=DSM 44701T), isolated from a smear-ripened cheese.</title>
        <authorList>
            <consortium name="US DOE Joint Genome Institute (JGI-PGF)"/>
            <person name="Walter F."/>
            <person name="Albersmeier A."/>
            <person name="Kalinowski J."/>
            <person name="Ruckert C."/>
        </authorList>
    </citation>
    <scope>NUCLEOTIDE SEQUENCE</scope>
    <source>
        <strain evidence="2">CGMCC 1.6333</strain>
    </source>
</reference>
<gene>
    <name evidence="2" type="ORF">GCM10011351_16040</name>
</gene>
<dbReference type="GO" id="GO:0004803">
    <property type="term" value="F:transposase activity"/>
    <property type="evidence" value="ECO:0007669"/>
    <property type="project" value="InterPro"/>
</dbReference>
<sequence length="199" mass="23521">MGRKPRIWMPDQFYHIVARGNRREPLFHDPGDYHIFCYIMKQVYLNNAFELASFCLMTNHYHLQIRSVDQPLSKVIGLFNKRYADYYNTKYSVTGHVFEKRYFDSVILDKEGMLKVSRYIHMNPVEAGMVDIPEQYPYSSYQTMFSDDKRITMPYFDVKLILGYFSGNNRIENVQAYRAYMDGVELENSGACGHFSDFV</sequence>
<evidence type="ECO:0000313" key="2">
    <source>
        <dbReference type="EMBL" id="GGM30684.1"/>
    </source>
</evidence>
<evidence type="ECO:0000313" key="3">
    <source>
        <dbReference type="Proteomes" id="UP000618460"/>
    </source>
</evidence>
<dbReference type="GO" id="GO:0006313">
    <property type="term" value="P:DNA transposition"/>
    <property type="evidence" value="ECO:0007669"/>
    <property type="project" value="InterPro"/>
</dbReference>
<dbReference type="Proteomes" id="UP000618460">
    <property type="component" value="Unassembled WGS sequence"/>
</dbReference>
<dbReference type="EMBL" id="BMLG01000006">
    <property type="protein sequence ID" value="GGM30684.1"/>
    <property type="molecule type" value="Genomic_DNA"/>
</dbReference>
<dbReference type="GO" id="GO:0003677">
    <property type="term" value="F:DNA binding"/>
    <property type="evidence" value="ECO:0007669"/>
    <property type="project" value="InterPro"/>
</dbReference>
<keyword evidence="3" id="KW-1185">Reference proteome</keyword>
<dbReference type="SMART" id="SM01321">
    <property type="entry name" value="Y1_Tnp"/>
    <property type="match status" value="1"/>
</dbReference>
<evidence type="ECO:0000259" key="1">
    <source>
        <dbReference type="SMART" id="SM01321"/>
    </source>
</evidence>
<feature type="domain" description="Transposase IS200-like" evidence="1">
    <location>
        <begin position="9"/>
        <end position="123"/>
    </location>
</feature>
<organism evidence="2 3">
    <name type="scientific">Paraliobacillus quinghaiensis</name>
    <dbReference type="NCBI Taxonomy" id="470815"/>
    <lineage>
        <taxon>Bacteria</taxon>
        <taxon>Bacillati</taxon>
        <taxon>Bacillota</taxon>
        <taxon>Bacilli</taxon>
        <taxon>Bacillales</taxon>
        <taxon>Bacillaceae</taxon>
        <taxon>Paraliobacillus</taxon>
    </lineage>
</organism>
<dbReference type="PANTHER" id="PTHR34322">
    <property type="entry name" value="TRANSPOSASE, Y1_TNP DOMAIN-CONTAINING"/>
    <property type="match status" value="1"/>
</dbReference>
<dbReference type="InterPro" id="IPR002686">
    <property type="entry name" value="Transposase_17"/>
</dbReference>
<accession>A0A917WUT1</accession>
<comment type="caution">
    <text evidence="2">The sequence shown here is derived from an EMBL/GenBank/DDBJ whole genome shotgun (WGS) entry which is preliminary data.</text>
</comment>